<keyword evidence="2" id="KW-1185">Reference proteome</keyword>
<dbReference type="EMBL" id="CABVGP010000001">
    <property type="protein sequence ID" value="VVJ17713.1"/>
    <property type="molecule type" value="Genomic_DNA"/>
</dbReference>
<sequence length="96" mass="9716">MTPDAATIAEAVAGLPEVAGPHAGRIGEIATLLPGRRVAGVRIADDAVTIGVVLRYPASVAAAAAAVRAAAGPLDRPVRIFVGDVAEPPTSRRRFP</sequence>
<gene>
    <name evidence="1" type="ORF">AA23TX_02734</name>
</gene>
<name>A0A6I8LLG3_9PSEU</name>
<proteinExistence type="predicted"/>
<dbReference type="RefSeq" id="WP_155542835.1">
    <property type="nucleotide sequence ID" value="NZ_CABVGP010000001.1"/>
</dbReference>
<dbReference type="AlphaFoldDB" id="A0A6I8LLG3"/>
<evidence type="ECO:0000313" key="2">
    <source>
        <dbReference type="Proteomes" id="UP000399805"/>
    </source>
</evidence>
<evidence type="ECO:0008006" key="3">
    <source>
        <dbReference type="Google" id="ProtNLM"/>
    </source>
</evidence>
<dbReference type="Proteomes" id="UP000399805">
    <property type="component" value="Unassembled WGS sequence"/>
</dbReference>
<accession>A0A6I8LLG3</accession>
<reference evidence="1 2" key="1">
    <citation type="submission" date="2019-09" db="EMBL/GenBank/DDBJ databases">
        <authorList>
            <person name="Leyn A S."/>
        </authorList>
    </citation>
    <scope>NUCLEOTIDE SEQUENCE [LARGE SCALE GENOMIC DNA]</scope>
    <source>
        <strain evidence="1">AA231_1</strain>
    </source>
</reference>
<organism evidence="1 2">
    <name type="scientific">Amycolatopsis camponoti</name>
    <dbReference type="NCBI Taxonomy" id="2606593"/>
    <lineage>
        <taxon>Bacteria</taxon>
        <taxon>Bacillati</taxon>
        <taxon>Actinomycetota</taxon>
        <taxon>Actinomycetes</taxon>
        <taxon>Pseudonocardiales</taxon>
        <taxon>Pseudonocardiaceae</taxon>
        <taxon>Amycolatopsis</taxon>
    </lineage>
</organism>
<protein>
    <recommendedName>
        <fullName evidence="3">Asp23/Gls24 family envelope stress response protein</fullName>
    </recommendedName>
</protein>
<evidence type="ECO:0000313" key="1">
    <source>
        <dbReference type="EMBL" id="VVJ17713.1"/>
    </source>
</evidence>